<name>A0A2U3KKJ4_9BACT</name>
<evidence type="ECO:0000256" key="1">
    <source>
        <dbReference type="ARBA" id="ARBA00023002"/>
    </source>
</evidence>
<organism evidence="2 3">
    <name type="scientific">Candidatus Sulfotelmatobacter kueseliae</name>
    <dbReference type="NCBI Taxonomy" id="2042962"/>
    <lineage>
        <taxon>Bacteria</taxon>
        <taxon>Pseudomonadati</taxon>
        <taxon>Acidobacteriota</taxon>
        <taxon>Terriglobia</taxon>
        <taxon>Terriglobales</taxon>
        <taxon>Candidatus Korobacteraceae</taxon>
        <taxon>Candidatus Sulfotelmatobacter</taxon>
    </lineage>
</organism>
<dbReference type="GO" id="GO:0004497">
    <property type="term" value="F:monooxygenase activity"/>
    <property type="evidence" value="ECO:0007669"/>
    <property type="project" value="UniProtKB-KW"/>
</dbReference>
<sequence length="416" mass="46063">MNSVSQTGVCVVGAGPYGLAIAAHLRHLGLDFRIFGSPMRRWLTQMPTAMLLKSEGCASNLPDPEGRHTLPQFCREAGLPFADYGVPLSREIFARYALCFQQKLVPQVEDVLVDAVSRTGNGFEVRLNSGEKLRAAQVIIATGMDRMEQVPEQLRGLPSELCSHSAAHYDLSKFKGKEVIVLGRGQSGLETAALLREEGASVTLVVRASTIAWNRVPSTEHRSFYQRLRRPRTQLGEGLQLWVYDNAPQLFHLLPLQVRLSRVKASLGPAGAWWLKDRVLGQMPILLGHQLRSAEERNGHIVLHLTDQNEQPKQLIADHVIAGTGYRFDFQKLPFLDEGLKSRIKHEAQKPELSSHFESSVPGLYFCGLASANSFGPVMRFLAGTGFTARRISTHIAKGQHSRAASFARLQKCGEN</sequence>
<gene>
    <name evidence="2" type="ORF">SBA1_30040</name>
</gene>
<dbReference type="InterPro" id="IPR050982">
    <property type="entry name" value="Auxin_biosynth/cation_transpt"/>
</dbReference>
<dbReference type="Proteomes" id="UP000238701">
    <property type="component" value="Unassembled WGS sequence"/>
</dbReference>
<dbReference type="PANTHER" id="PTHR43539:SF78">
    <property type="entry name" value="FLAVIN-CONTAINING MONOOXYGENASE"/>
    <property type="match status" value="1"/>
</dbReference>
<dbReference type="Gene3D" id="3.50.50.60">
    <property type="entry name" value="FAD/NAD(P)-binding domain"/>
    <property type="match status" value="1"/>
</dbReference>
<dbReference type="InterPro" id="IPR036188">
    <property type="entry name" value="FAD/NAD-bd_sf"/>
</dbReference>
<protein>
    <submittedName>
        <fullName evidence="2">Dimethylaniline monooxygenase (N-oxide forming)</fullName>
    </submittedName>
</protein>
<evidence type="ECO:0000313" key="2">
    <source>
        <dbReference type="EMBL" id="SPF40189.1"/>
    </source>
</evidence>
<dbReference type="PRINTS" id="PR00411">
    <property type="entry name" value="PNDRDTASEI"/>
</dbReference>
<dbReference type="Pfam" id="PF13738">
    <property type="entry name" value="Pyr_redox_3"/>
    <property type="match status" value="1"/>
</dbReference>
<dbReference type="PANTHER" id="PTHR43539">
    <property type="entry name" value="FLAVIN-BINDING MONOOXYGENASE-LIKE PROTEIN (AFU_ORTHOLOGUE AFUA_4G09220)"/>
    <property type="match status" value="1"/>
</dbReference>
<reference evidence="3" key="1">
    <citation type="submission" date="2018-02" db="EMBL/GenBank/DDBJ databases">
        <authorList>
            <person name="Hausmann B."/>
        </authorList>
    </citation>
    <scope>NUCLEOTIDE SEQUENCE [LARGE SCALE GENOMIC DNA]</scope>
    <source>
        <strain evidence="3">Peat soil MAG SbA1</strain>
    </source>
</reference>
<evidence type="ECO:0000313" key="3">
    <source>
        <dbReference type="Proteomes" id="UP000238701"/>
    </source>
</evidence>
<dbReference type="EMBL" id="OMOD01000122">
    <property type="protein sequence ID" value="SPF40189.1"/>
    <property type="molecule type" value="Genomic_DNA"/>
</dbReference>
<dbReference type="SUPFAM" id="SSF51905">
    <property type="entry name" value="FAD/NAD(P)-binding domain"/>
    <property type="match status" value="1"/>
</dbReference>
<dbReference type="OrthoDB" id="9778740at2"/>
<keyword evidence="2" id="KW-0503">Monooxygenase</keyword>
<dbReference type="GO" id="GO:0050660">
    <property type="term" value="F:flavin adenine dinucleotide binding"/>
    <property type="evidence" value="ECO:0007669"/>
    <property type="project" value="TreeGrafter"/>
</dbReference>
<dbReference type="AlphaFoldDB" id="A0A2U3KKJ4"/>
<dbReference type="PRINTS" id="PR00368">
    <property type="entry name" value="FADPNR"/>
</dbReference>
<accession>A0A2U3KKJ4</accession>
<proteinExistence type="predicted"/>
<keyword evidence="1" id="KW-0560">Oxidoreductase</keyword>